<reference evidence="1" key="1">
    <citation type="submission" date="2023-10" db="EMBL/GenBank/DDBJ databases">
        <title>Genome assembly of Pristionchus species.</title>
        <authorList>
            <person name="Yoshida K."/>
            <person name="Sommer R.J."/>
        </authorList>
    </citation>
    <scope>NUCLEOTIDE SEQUENCE</scope>
    <source>
        <strain evidence="1">RS0144</strain>
    </source>
</reference>
<feature type="non-terminal residue" evidence="1">
    <location>
        <position position="1"/>
    </location>
</feature>
<comment type="caution">
    <text evidence="1">The sequence shown here is derived from an EMBL/GenBank/DDBJ whole genome shotgun (WGS) entry which is preliminary data.</text>
</comment>
<sequence length="93" mass="10777">ATALYNANFFSPDDIFRVIDADDVETFVSFDDLRNKNGEKTPFSTSCENKEMELVRVYKELTTTLKKSNELELNMKNLKLSNEHLQIQLPVLF</sequence>
<evidence type="ECO:0000313" key="2">
    <source>
        <dbReference type="Proteomes" id="UP001432027"/>
    </source>
</evidence>
<proteinExistence type="predicted"/>
<gene>
    <name evidence="1" type="ORF">PENTCL1PPCAC_1094</name>
</gene>
<name>A0AAV5S8U9_9BILA</name>
<accession>A0AAV5S8U9</accession>
<dbReference type="Proteomes" id="UP001432027">
    <property type="component" value="Unassembled WGS sequence"/>
</dbReference>
<protein>
    <submittedName>
        <fullName evidence="1">Uncharacterized protein</fullName>
    </submittedName>
</protein>
<evidence type="ECO:0000313" key="1">
    <source>
        <dbReference type="EMBL" id="GMS78919.1"/>
    </source>
</evidence>
<dbReference type="EMBL" id="BTSX01000001">
    <property type="protein sequence ID" value="GMS78919.1"/>
    <property type="molecule type" value="Genomic_DNA"/>
</dbReference>
<organism evidence="1 2">
    <name type="scientific">Pristionchus entomophagus</name>
    <dbReference type="NCBI Taxonomy" id="358040"/>
    <lineage>
        <taxon>Eukaryota</taxon>
        <taxon>Metazoa</taxon>
        <taxon>Ecdysozoa</taxon>
        <taxon>Nematoda</taxon>
        <taxon>Chromadorea</taxon>
        <taxon>Rhabditida</taxon>
        <taxon>Rhabditina</taxon>
        <taxon>Diplogasteromorpha</taxon>
        <taxon>Diplogasteroidea</taxon>
        <taxon>Neodiplogasteridae</taxon>
        <taxon>Pristionchus</taxon>
    </lineage>
</organism>
<keyword evidence="2" id="KW-1185">Reference proteome</keyword>
<dbReference type="AlphaFoldDB" id="A0AAV5S8U9"/>